<feature type="transmembrane region" description="Helical" evidence="3">
    <location>
        <begin position="390"/>
        <end position="407"/>
    </location>
</feature>
<dbReference type="CDD" id="cd00067">
    <property type="entry name" value="GAL4"/>
    <property type="match status" value="1"/>
</dbReference>
<keyword evidence="3" id="KW-0472">Membrane</keyword>
<comment type="caution">
    <text evidence="5">The sequence shown here is derived from an EMBL/GenBank/DDBJ whole genome shotgun (WGS) entry which is preliminary data.</text>
</comment>
<gene>
    <name evidence="5" type="ORF">PGQ11_010260</name>
</gene>
<feature type="region of interest" description="Disordered" evidence="2">
    <location>
        <begin position="85"/>
        <end position="108"/>
    </location>
</feature>
<feature type="domain" description="DUF7727" evidence="4">
    <location>
        <begin position="303"/>
        <end position="406"/>
    </location>
</feature>
<reference evidence="5 6" key="1">
    <citation type="journal article" date="2024" name="IMA Fungus">
        <title>Apiospora arundinis, a panoply of carbohydrate-active enzymes and secondary metabolites.</title>
        <authorList>
            <person name="Sorensen T."/>
            <person name="Petersen C."/>
            <person name="Muurmann A.T."/>
            <person name="Christiansen J.V."/>
            <person name="Brundto M.L."/>
            <person name="Overgaard C.K."/>
            <person name="Boysen A.T."/>
            <person name="Wollenberg R.D."/>
            <person name="Larsen T.O."/>
            <person name="Sorensen J.L."/>
            <person name="Nielsen K.L."/>
            <person name="Sondergaard T.E."/>
        </authorList>
    </citation>
    <scope>NUCLEOTIDE SEQUENCE [LARGE SCALE GENOMIC DNA]</scope>
    <source>
        <strain evidence="5 6">AAU 773</strain>
    </source>
</reference>
<feature type="region of interest" description="Disordered" evidence="2">
    <location>
        <begin position="1"/>
        <end position="61"/>
    </location>
</feature>
<dbReference type="InterPro" id="IPR036864">
    <property type="entry name" value="Zn2-C6_fun-type_DNA-bd_sf"/>
</dbReference>
<feature type="transmembrane region" description="Helical" evidence="3">
    <location>
        <begin position="126"/>
        <end position="152"/>
    </location>
</feature>
<dbReference type="SUPFAM" id="SSF57701">
    <property type="entry name" value="Zn2/Cys6 DNA-binding domain"/>
    <property type="match status" value="1"/>
</dbReference>
<feature type="transmembrane region" description="Helical" evidence="3">
    <location>
        <begin position="362"/>
        <end position="383"/>
    </location>
</feature>
<feature type="compositionally biased region" description="Low complexity" evidence="2">
    <location>
        <begin position="494"/>
        <end position="508"/>
    </location>
</feature>
<dbReference type="InterPro" id="IPR056144">
    <property type="entry name" value="DUF7727"/>
</dbReference>
<feature type="transmembrane region" description="Helical" evidence="3">
    <location>
        <begin position="331"/>
        <end position="350"/>
    </location>
</feature>
<dbReference type="Pfam" id="PF24853">
    <property type="entry name" value="DUF7727"/>
    <property type="match status" value="1"/>
</dbReference>
<keyword evidence="1" id="KW-0539">Nucleus</keyword>
<dbReference type="InterPro" id="IPR001138">
    <property type="entry name" value="Zn2Cys6_DnaBD"/>
</dbReference>
<keyword evidence="3" id="KW-1133">Transmembrane helix</keyword>
<sequence>MHGPCALGDVACDSVAPSSTAAADRSGTPRGTDGGSPRPSNSTRPPSNSAGRTAPVGHSPSGEPALALLDSLLVWCHFRRRNQIPTTPDKRRSMAPAPMHTAAAGGRPVVGNDSASAGGEGLGGAVAVFVAVIVAVVSVVAVIVLAVAVTVLDVVNGVVGPIEFVIDDGSVSSIPPRAASGHPGMVHGSVEQQPRNALAAHVYQSVPMGQWRPAGFIAATGDLVQTGIADSDEKGLRTHKDYVLGHFVGFAFRPSGFGEQAIGAIKELIIAASFEPSSSSQRWDNSSKPSWHDSSYCRPPLVHHVLAAVQAFIWPKVFWDFLTTRLDASVAPVPILQVVNLLCALALLALEWPAPALAGTAIHASLALRIVVLPLAALLAVLLYQATNAALFYLIGMGLYAWGYSSWETICVPGDGPRRHIIIIIIIIIPRPVMPQVARDIPLRRVQAPWANVEHLRESVRSLLMAVDAAGPNQDALRRGVAGPPGSPIDLEISSPSGSTSTMSWESGDAGACSPTSQALRPASPAATEQAASLSPSLLPSLSPSLSPSPSQNGQGGTSKSPRPWSPNRDDSLKAGRHIVRQNLGPRFLQHDTGGLDATAAPADAPAAFHRRSPLGLQYQPRTPTETRPSHVQLPGIREMLRERRHRRQPQSRGGQGDAKLPGIHNMLKKRTYSKRTRTGCLTCRARHKKCDEATPFCTSTSVLLYSLLANSRTGGACVRLAKVCQYPTP</sequence>
<evidence type="ECO:0000259" key="4">
    <source>
        <dbReference type="Pfam" id="PF24853"/>
    </source>
</evidence>
<evidence type="ECO:0000313" key="5">
    <source>
        <dbReference type="EMBL" id="KAK8859526.1"/>
    </source>
</evidence>
<feature type="compositionally biased region" description="Low complexity" evidence="2">
    <location>
        <begin position="36"/>
        <end position="49"/>
    </location>
</feature>
<protein>
    <submittedName>
        <fullName evidence="5">PRO41 protein</fullName>
    </submittedName>
</protein>
<evidence type="ECO:0000313" key="6">
    <source>
        <dbReference type="Proteomes" id="UP001390339"/>
    </source>
</evidence>
<evidence type="ECO:0000256" key="2">
    <source>
        <dbReference type="SAM" id="MobiDB-lite"/>
    </source>
</evidence>
<feature type="compositionally biased region" description="Low complexity" evidence="2">
    <location>
        <begin position="533"/>
        <end position="551"/>
    </location>
</feature>
<accession>A0ABR2I9P4</accession>
<dbReference type="Proteomes" id="UP001390339">
    <property type="component" value="Unassembled WGS sequence"/>
</dbReference>
<organism evidence="5 6">
    <name type="scientific">Apiospora arundinis</name>
    <dbReference type="NCBI Taxonomy" id="335852"/>
    <lineage>
        <taxon>Eukaryota</taxon>
        <taxon>Fungi</taxon>
        <taxon>Dikarya</taxon>
        <taxon>Ascomycota</taxon>
        <taxon>Pezizomycotina</taxon>
        <taxon>Sordariomycetes</taxon>
        <taxon>Xylariomycetidae</taxon>
        <taxon>Amphisphaeriales</taxon>
        <taxon>Apiosporaceae</taxon>
        <taxon>Apiospora</taxon>
    </lineage>
</organism>
<dbReference type="PANTHER" id="PTHR40629">
    <property type="entry name" value="PRO41 PROTEIN"/>
    <property type="match status" value="1"/>
</dbReference>
<evidence type="ECO:0000256" key="3">
    <source>
        <dbReference type="SAM" id="Phobius"/>
    </source>
</evidence>
<keyword evidence="6" id="KW-1185">Reference proteome</keyword>
<dbReference type="EMBL" id="JAPCWZ010000006">
    <property type="protein sequence ID" value="KAK8859526.1"/>
    <property type="molecule type" value="Genomic_DNA"/>
</dbReference>
<name>A0ABR2I9P4_9PEZI</name>
<proteinExistence type="predicted"/>
<evidence type="ECO:0000256" key="1">
    <source>
        <dbReference type="ARBA" id="ARBA00023242"/>
    </source>
</evidence>
<keyword evidence="3" id="KW-0812">Transmembrane</keyword>
<feature type="region of interest" description="Disordered" evidence="2">
    <location>
        <begin position="475"/>
        <end position="572"/>
    </location>
</feature>
<dbReference type="PANTHER" id="PTHR40629:SF1">
    <property type="entry name" value="PRO41 PROTEIN"/>
    <property type="match status" value="1"/>
</dbReference>